<feature type="transmembrane region" description="Helical" evidence="1">
    <location>
        <begin position="76"/>
        <end position="96"/>
    </location>
</feature>
<dbReference type="InterPro" id="IPR003646">
    <property type="entry name" value="SH3-like_bac-type"/>
</dbReference>
<sequence length="233" mass="26898">MLTKRCPSCREKIPDKVVFCPHCGYSFKAEKKKNKYSGCVILIAILALLVYIASVFICLPGLLITQFIFGISLKMGNFWLLGVVFSGAIYGILYLISKDPSMAGKVYLGICIVLLMCTYPLYRCDSLFYKKLIYNTWYWEFIEPIRKDFAREFEKLKVLKEPPIFGFVNAKSANVRKGPGMENEVITTLHKGYKVRILIPQDDWILIQYDSIYEGWMHKSLLKLKDSLETKIK</sequence>
<dbReference type="Pfam" id="PF08239">
    <property type="entry name" value="SH3_3"/>
    <property type="match status" value="1"/>
</dbReference>
<evidence type="ECO:0000256" key="1">
    <source>
        <dbReference type="SAM" id="Phobius"/>
    </source>
</evidence>
<organism evidence="3">
    <name type="scientific">candidate division WOR-3 bacterium</name>
    <dbReference type="NCBI Taxonomy" id="2052148"/>
    <lineage>
        <taxon>Bacteria</taxon>
        <taxon>Bacteria division WOR-3</taxon>
    </lineage>
</organism>
<keyword evidence="1" id="KW-1133">Transmembrane helix</keyword>
<gene>
    <name evidence="3" type="ORF">ENP86_11345</name>
</gene>
<feature type="transmembrane region" description="Helical" evidence="1">
    <location>
        <begin position="102"/>
        <end position="122"/>
    </location>
</feature>
<evidence type="ECO:0000313" key="3">
    <source>
        <dbReference type="EMBL" id="HDY60120.1"/>
    </source>
</evidence>
<dbReference type="InterPro" id="IPR018886">
    <property type="entry name" value="UPF0547"/>
</dbReference>
<feature type="transmembrane region" description="Helical" evidence="1">
    <location>
        <begin position="40"/>
        <end position="64"/>
    </location>
</feature>
<accession>A0A7V1EJ06</accession>
<dbReference type="Gene3D" id="2.30.30.40">
    <property type="entry name" value="SH3 Domains"/>
    <property type="match status" value="1"/>
</dbReference>
<dbReference type="SMART" id="SM00287">
    <property type="entry name" value="SH3b"/>
    <property type="match status" value="1"/>
</dbReference>
<dbReference type="Pfam" id="PF10571">
    <property type="entry name" value="UPF0547"/>
    <property type="match status" value="1"/>
</dbReference>
<dbReference type="EMBL" id="DSKY01000022">
    <property type="protein sequence ID" value="HDY60120.1"/>
    <property type="molecule type" value="Genomic_DNA"/>
</dbReference>
<keyword evidence="1" id="KW-0472">Membrane</keyword>
<keyword evidence="1" id="KW-0812">Transmembrane</keyword>
<feature type="domain" description="SH3b" evidence="2">
    <location>
        <begin position="163"/>
        <end position="226"/>
    </location>
</feature>
<proteinExistence type="predicted"/>
<reference evidence="3" key="1">
    <citation type="journal article" date="2020" name="mSystems">
        <title>Genome- and Community-Level Interaction Insights into Carbon Utilization and Element Cycling Functions of Hydrothermarchaeota in Hydrothermal Sediment.</title>
        <authorList>
            <person name="Zhou Z."/>
            <person name="Liu Y."/>
            <person name="Xu W."/>
            <person name="Pan J."/>
            <person name="Luo Z.H."/>
            <person name="Li M."/>
        </authorList>
    </citation>
    <scope>NUCLEOTIDE SEQUENCE [LARGE SCALE GENOMIC DNA]</scope>
    <source>
        <strain evidence="3">SpSt-258</strain>
    </source>
</reference>
<comment type="caution">
    <text evidence="3">The sequence shown here is derived from an EMBL/GenBank/DDBJ whole genome shotgun (WGS) entry which is preliminary data.</text>
</comment>
<protein>
    <submittedName>
        <fullName evidence="3">Zinc-ribbon domain-containing protein</fullName>
    </submittedName>
</protein>
<name>A0A7V1EJ06_UNCW3</name>
<evidence type="ECO:0000259" key="2">
    <source>
        <dbReference type="PROSITE" id="PS51781"/>
    </source>
</evidence>
<dbReference type="AlphaFoldDB" id="A0A7V1EJ06"/>
<dbReference type="PROSITE" id="PS51781">
    <property type="entry name" value="SH3B"/>
    <property type="match status" value="1"/>
</dbReference>